<evidence type="ECO:0000256" key="3">
    <source>
        <dbReference type="ARBA" id="ARBA00022679"/>
    </source>
</evidence>
<feature type="region of interest" description="Disordered" evidence="10">
    <location>
        <begin position="67"/>
        <end position="88"/>
    </location>
</feature>
<keyword evidence="7" id="KW-0333">Golgi apparatus</keyword>
<gene>
    <name evidence="11" type="ORF">BRAFLDRAFT_67082</name>
</gene>
<evidence type="ECO:0000256" key="2">
    <source>
        <dbReference type="ARBA" id="ARBA00008124"/>
    </source>
</evidence>
<evidence type="ECO:0000256" key="8">
    <source>
        <dbReference type="ARBA" id="ARBA00023136"/>
    </source>
</evidence>
<protein>
    <recommendedName>
        <fullName evidence="12">Sulfotransferase</fullName>
    </recommendedName>
</protein>
<dbReference type="EMBL" id="GG666565">
    <property type="protein sequence ID" value="EEN54686.1"/>
    <property type="molecule type" value="Genomic_DNA"/>
</dbReference>
<dbReference type="PANTHER" id="PTHR14647">
    <property type="entry name" value="GALACTOSE-3-O-SULFOTRANSFERASE"/>
    <property type="match status" value="1"/>
</dbReference>
<evidence type="ECO:0000256" key="9">
    <source>
        <dbReference type="ARBA" id="ARBA00023180"/>
    </source>
</evidence>
<proteinExistence type="inferred from homology"/>
<keyword evidence="4" id="KW-0812">Transmembrane</keyword>
<evidence type="ECO:0000256" key="1">
    <source>
        <dbReference type="ARBA" id="ARBA00004323"/>
    </source>
</evidence>
<keyword evidence="8" id="KW-0472">Membrane</keyword>
<keyword evidence="9" id="KW-0325">Glycoprotein</keyword>
<evidence type="ECO:0000256" key="7">
    <source>
        <dbReference type="ARBA" id="ARBA00023034"/>
    </source>
</evidence>
<evidence type="ECO:0000256" key="6">
    <source>
        <dbReference type="ARBA" id="ARBA00022989"/>
    </source>
</evidence>
<evidence type="ECO:0000256" key="4">
    <source>
        <dbReference type="ARBA" id="ARBA00022692"/>
    </source>
</evidence>
<evidence type="ECO:0000256" key="5">
    <source>
        <dbReference type="ARBA" id="ARBA00022968"/>
    </source>
</evidence>
<dbReference type="Pfam" id="PF06990">
    <property type="entry name" value="Gal-3-0_sulfotr"/>
    <property type="match status" value="1"/>
</dbReference>
<evidence type="ECO:0000313" key="11">
    <source>
        <dbReference type="EMBL" id="EEN54686.1"/>
    </source>
</evidence>
<dbReference type="PANTHER" id="PTHR14647:SF87">
    <property type="entry name" value="PUTATIVE-RELATED"/>
    <property type="match status" value="1"/>
</dbReference>
<name>C3YYP6_BRAFL</name>
<keyword evidence="6" id="KW-1133">Transmembrane helix</keyword>
<dbReference type="STRING" id="7739.C3YYP6"/>
<dbReference type="AlphaFoldDB" id="C3YYP6"/>
<accession>C3YYP6</accession>
<dbReference type="InterPro" id="IPR027417">
    <property type="entry name" value="P-loop_NTPase"/>
</dbReference>
<dbReference type="SUPFAM" id="SSF52540">
    <property type="entry name" value="P-loop containing nucleoside triphosphate hydrolases"/>
    <property type="match status" value="1"/>
</dbReference>
<reference evidence="11" key="1">
    <citation type="journal article" date="2008" name="Nature">
        <title>The amphioxus genome and the evolution of the chordate karyotype.</title>
        <authorList>
            <consortium name="US DOE Joint Genome Institute (JGI-PGF)"/>
            <person name="Putnam N.H."/>
            <person name="Butts T."/>
            <person name="Ferrier D.E.K."/>
            <person name="Furlong R.F."/>
            <person name="Hellsten U."/>
            <person name="Kawashima T."/>
            <person name="Robinson-Rechavi M."/>
            <person name="Shoguchi E."/>
            <person name="Terry A."/>
            <person name="Yu J.-K."/>
            <person name="Benito-Gutierrez E.L."/>
            <person name="Dubchak I."/>
            <person name="Garcia-Fernandez J."/>
            <person name="Gibson-Brown J.J."/>
            <person name="Grigoriev I.V."/>
            <person name="Horton A.C."/>
            <person name="de Jong P.J."/>
            <person name="Jurka J."/>
            <person name="Kapitonov V.V."/>
            <person name="Kohara Y."/>
            <person name="Kuroki Y."/>
            <person name="Lindquist E."/>
            <person name="Lucas S."/>
            <person name="Osoegawa K."/>
            <person name="Pennacchio L.A."/>
            <person name="Salamov A.A."/>
            <person name="Satou Y."/>
            <person name="Sauka-Spengler T."/>
            <person name="Schmutz J."/>
            <person name="Shin-I T."/>
            <person name="Toyoda A."/>
            <person name="Bronner-Fraser M."/>
            <person name="Fujiyama A."/>
            <person name="Holland L.Z."/>
            <person name="Holland P.W.H."/>
            <person name="Satoh N."/>
            <person name="Rokhsar D.S."/>
        </authorList>
    </citation>
    <scope>NUCLEOTIDE SEQUENCE [LARGE SCALE GENOMIC DNA]</scope>
    <source>
        <strain evidence="11">S238N-H82</strain>
        <tissue evidence="11">Testes</tissue>
    </source>
</reference>
<keyword evidence="3" id="KW-0808">Transferase</keyword>
<comment type="subcellular location">
    <subcellularLocation>
        <location evidence="1">Golgi apparatus membrane</location>
        <topology evidence="1">Single-pass type II membrane protein</topology>
    </subcellularLocation>
</comment>
<evidence type="ECO:0000256" key="10">
    <source>
        <dbReference type="SAM" id="MobiDB-lite"/>
    </source>
</evidence>
<dbReference type="GO" id="GO:0009247">
    <property type="term" value="P:glycolipid biosynthetic process"/>
    <property type="evidence" value="ECO:0007669"/>
    <property type="project" value="InterPro"/>
</dbReference>
<keyword evidence="5" id="KW-0735">Signal-anchor</keyword>
<dbReference type="Gene3D" id="3.40.50.300">
    <property type="entry name" value="P-loop containing nucleotide triphosphate hydrolases"/>
    <property type="match status" value="1"/>
</dbReference>
<dbReference type="GO" id="GO:0000139">
    <property type="term" value="C:Golgi membrane"/>
    <property type="evidence" value="ECO:0007669"/>
    <property type="project" value="UniProtKB-SubCell"/>
</dbReference>
<dbReference type="InterPro" id="IPR009729">
    <property type="entry name" value="Gal-3-0_sulfotransfrase"/>
</dbReference>
<evidence type="ECO:0008006" key="12">
    <source>
        <dbReference type="Google" id="ProtNLM"/>
    </source>
</evidence>
<sequence length="516" mass="59358">MVMAQTLNGKIALLILFTSAVVLAGWYYDGSRLLRADLRPVVIHDVATHHTQTARTIKTSNLTKLSYSNGTSKPATMSPPTEKDSRQTCQERTKIVFIKTHKTGGTSFVQILHRFGYLRNLSFVIPTKRGPGTMNGLYPKGLKKSSNYLPPQDGAFDILAYHTIYDRKAITNLFNNPENVTFVTLLREPLSQFRSSFNYYHLARQFNIVSETPIATFLQSPAKYNPRLRLPSLTKSPMALDLGFPPTAIISSTALSLRNQSEKYSPTIRDFARKISDEFDLVMLTEFFDESLVLFKRMMCWQLKDILYYKTNGYIYAQKEEVVSEKLRQSHKRWDVVDYPLYEKLNNTLRDKINELGSDFLSEVVHFKTVNAKMHQYCIGNASSSLGTNDYLIIEKSAWNDVFVITPSFCTLAKLGIRCYMTLLRDRNLRVTNSSHTQFPTNNAYEPLTRIDNDKRYGEGFYTERYCQICEDIKRDCTLNEYLTHLFHEKLIYPFDTSFYVSVHGGRGPVEKTLEE</sequence>
<organism>
    <name type="scientific">Branchiostoma floridae</name>
    <name type="common">Florida lancelet</name>
    <name type="synonym">Amphioxus</name>
    <dbReference type="NCBI Taxonomy" id="7739"/>
    <lineage>
        <taxon>Eukaryota</taxon>
        <taxon>Metazoa</taxon>
        <taxon>Chordata</taxon>
        <taxon>Cephalochordata</taxon>
        <taxon>Leptocardii</taxon>
        <taxon>Amphioxiformes</taxon>
        <taxon>Branchiostomatidae</taxon>
        <taxon>Branchiostoma</taxon>
    </lineage>
</organism>
<dbReference type="GO" id="GO:0001733">
    <property type="term" value="F:galactosylceramide sulfotransferase activity"/>
    <property type="evidence" value="ECO:0007669"/>
    <property type="project" value="InterPro"/>
</dbReference>
<comment type="similarity">
    <text evidence="2">Belongs to the galactose-3-O-sulfotransferase family.</text>
</comment>
<dbReference type="InParanoid" id="C3YYP6"/>
<dbReference type="eggNOG" id="ENOG502QTXT">
    <property type="taxonomic scope" value="Eukaryota"/>
</dbReference>
<feature type="compositionally biased region" description="Polar residues" evidence="10">
    <location>
        <begin position="67"/>
        <end position="79"/>
    </location>
</feature>